<reference evidence="2" key="1">
    <citation type="submission" date="2018-04" db="EMBL/GenBank/DDBJ databases">
        <title>Comparative Analysis of Homologous Sequences of Saccharum officinarum and Saccharum spontaneum Reveals Independent Polyploidization Events.</title>
        <authorList>
            <person name="Sharma A."/>
            <person name="Song J."/>
            <person name="Lin Q."/>
            <person name="Singh R."/>
            <person name="Ramos N."/>
            <person name="Wang K."/>
            <person name="Zhang J."/>
            <person name="Ming R."/>
            <person name="Yu Q."/>
        </authorList>
    </citation>
    <scope>NUCLEOTIDE SEQUENCE</scope>
</reference>
<proteinExistence type="predicted"/>
<gene>
    <name evidence="2" type="ORF">SS29K18_000005</name>
</gene>
<evidence type="ECO:0000256" key="1">
    <source>
        <dbReference type="SAM" id="MobiDB-lite"/>
    </source>
</evidence>
<feature type="region of interest" description="Disordered" evidence="1">
    <location>
        <begin position="1"/>
        <end position="39"/>
    </location>
</feature>
<evidence type="ECO:0000313" key="2">
    <source>
        <dbReference type="EMBL" id="AWA44710.1"/>
    </source>
</evidence>
<feature type="compositionally biased region" description="Low complexity" evidence="1">
    <location>
        <begin position="1"/>
        <end position="13"/>
    </location>
</feature>
<protein>
    <submittedName>
        <fullName evidence="2">Uncharacterized protein</fullName>
    </submittedName>
</protein>
<name>A0A678THR8_SACSP</name>
<accession>A0A678THR8</accession>
<dbReference type="AlphaFoldDB" id="A0A678THR8"/>
<dbReference type="EMBL" id="MH182509">
    <property type="protein sequence ID" value="AWA44710.1"/>
    <property type="molecule type" value="Genomic_DNA"/>
</dbReference>
<feature type="compositionally biased region" description="Gly residues" evidence="1">
    <location>
        <begin position="14"/>
        <end position="25"/>
    </location>
</feature>
<organism evidence="2">
    <name type="scientific">Saccharum spontaneum</name>
    <name type="common">Wild sugarcane</name>
    <dbReference type="NCBI Taxonomy" id="62335"/>
    <lineage>
        <taxon>Eukaryota</taxon>
        <taxon>Viridiplantae</taxon>
        <taxon>Streptophyta</taxon>
        <taxon>Embryophyta</taxon>
        <taxon>Tracheophyta</taxon>
        <taxon>Spermatophyta</taxon>
        <taxon>Magnoliopsida</taxon>
        <taxon>Liliopsida</taxon>
        <taxon>Poales</taxon>
        <taxon>Poaceae</taxon>
        <taxon>PACMAD clade</taxon>
        <taxon>Panicoideae</taxon>
        <taxon>Andropogonodae</taxon>
        <taxon>Andropogoneae</taxon>
        <taxon>Saccharinae</taxon>
        <taxon>Saccharum</taxon>
        <taxon>Saccharum officinarum species complex</taxon>
    </lineage>
</organism>
<sequence>MASSSPAAAAVQGAIGGGGGGGGVGSSPPPRLSPAAQKPGHQVICQLSVVSALGSGAIGSKLEKALDEQLPEVTMKETSLTTQVTCLDTVITQNACAATRDQSKTNKARFASRFFRHNNCSLYGHRPFRSQAKVLRRSVAA</sequence>